<evidence type="ECO:0000256" key="3">
    <source>
        <dbReference type="ARBA" id="ARBA00022989"/>
    </source>
</evidence>
<keyword evidence="9" id="KW-1185">Reference proteome</keyword>
<reference evidence="8" key="1">
    <citation type="submission" date="2021-02" db="EMBL/GenBank/DDBJ databases">
        <authorList>
            <person name="Nowell W R."/>
        </authorList>
    </citation>
    <scope>NUCLEOTIDE SEQUENCE</scope>
</reference>
<dbReference type="GO" id="GO:0004842">
    <property type="term" value="F:ubiquitin-protein transferase activity"/>
    <property type="evidence" value="ECO:0007669"/>
    <property type="project" value="InterPro"/>
</dbReference>
<dbReference type="Proteomes" id="UP000663870">
    <property type="component" value="Unassembled WGS sequence"/>
</dbReference>
<dbReference type="GO" id="GO:0016887">
    <property type="term" value="F:ATP hydrolysis activity"/>
    <property type="evidence" value="ECO:0007669"/>
    <property type="project" value="InterPro"/>
</dbReference>
<dbReference type="Pfam" id="PF13664">
    <property type="entry name" value="DUF4149"/>
    <property type="match status" value="1"/>
</dbReference>
<dbReference type="Gene3D" id="3.40.50.300">
    <property type="entry name" value="P-loop containing nucleotide triphosphate hydrolases"/>
    <property type="match status" value="1"/>
</dbReference>
<protein>
    <recommendedName>
        <fullName evidence="6">TMEM205-like domain-containing protein</fullName>
    </recommendedName>
</protein>
<keyword evidence="4 5" id="KW-0472">Membrane</keyword>
<dbReference type="SUPFAM" id="SSF52540">
    <property type="entry name" value="P-loop containing nucleoside triphosphate hydrolases"/>
    <property type="match status" value="1"/>
</dbReference>
<evidence type="ECO:0000313" key="9">
    <source>
        <dbReference type="Proteomes" id="UP000663870"/>
    </source>
</evidence>
<evidence type="ECO:0000256" key="1">
    <source>
        <dbReference type="ARBA" id="ARBA00004370"/>
    </source>
</evidence>
<gene>
    <name evidence="8" type="ORF">JXQ802_LOCUS26762</name>
    <name evidence="7" type="ORF">PYM288_LOCUS17984</name>
</gene>
<keyword evidence="2 5" id="KW-0812">Transmembrane</keyword>
<evidence type="ECO:0000256" key="5">
    <source>
        <dbReference type="SAM" id="Phobius"/>
    </source>
</evidence>
<feature type="transmembrane region" description="Helical" evidence="5">
    <location>
        <begin position="2355"/>
        <end position="2375"/>
    </location>
</feature>
<name>A0A814ZU93_9BILA</name>
<dbReference type="PANTHER" id="PTHR22605:SF1">
    <property type="entry name" value="RZ-TYPE DOMAIN-CONTAINING PROTEIN"/>
    <property type="match status" value="1"/>
</dbReference>
<feature type="transmembrane region" description="Helical" evidence="5">
    <location>
        <begin position="2381"/>
        <end position="2400"/>
    </location>
</feature>
<feature type="domain" description="TMEM205-like" evidence="6">
    <location>
        <begin position="2328"/>
        <end position="2410"/>
    </location>
</feature>
<evidence type="ECO:0000256" key="4">
    <source>
        <dbReference type="ARBA" id="ARBA00023136"/>
    </source>
</evidence>
<dbReference type="Proteomes" id="UP000663854">
    <property type="component" value="Unassembled WGS sequence"/>
</dbReference>
<dbReference type="InterPro" id="IPR027417">
    <property type="entry name" value="P-loop_NTPase"/>
</dbReference>
<evidence type="ECO:0000259" key="6">
    <source>
        <dbReference type="Pfam" id="PF13664"/>
    </source>
</evidence>
<organism evidence="8 9">
    <name type="scientific">Rotaria sordida</name>
    <dbReference type="NCBI Taxonomy" id="392033"/>
    <lineage>
        <taxon>Eukaryota</taxon>
        <taxon>Metazoa</taxon>
        <taxon>Spiralia</taxon>
        <taxon>Gnathifera</taxon>
        <taxon>Rotifera</taxon>
        <taxon>Eurotatoria</taxon>
        <taxon>Bdelloidea</taxon>
        <taxon>Philodinida</taxon>
        <taxon>Philodinidae</taxon>
        <taxon>Rotaria</taxon>
    </lineage>
</organism>
<dbReference type="EMBL" id="CAJNOL010000948">
    <property type="protein sequence ID" value="CAF1246892.1"/>
    <property type="molecule type" value="Genomic_DNA"/>
</dbReference>
<accession>A0A814ZU93</accession>
<dbReference type="InterPro" id="IPR025423">
    <property type="entry name" value="TMEM205-like"/>
</dbReference>
<feature type="transmembrane region" description="Helical" evidence="5">
    <location>
        <begin position="2437"/>
        <end position="2459"/>
    </location>
</feature>
<sequence length="2465" mass="289865">MNLPPGTARNRALYDNIFVLLACIINRIPLFLCGKPGCSKTSAIQIVLSNLKGRKSNVEHFRIFPELVPVSFQGSQNCTSESITKVFERAADYTQVKSSEELIPVIVFDEIGLAELSPHNPLKVLHGELEIENCQYGFVGVSNWRLDASKMNRALYLAISDPDVNDLQITAETICESMSTEEYSIQLNKSVLEGLAYAYYSLREFMKKTHHEAENYFGLRDYYSLIKGIVHDFRHFGADSDIYAIIHRQLVVNFDGTEIGFEFVWKSFCEKVNRLDLQDQYQKLSFDILLDNSLNTRKGRYLMLIGENESVIDYVERYIVRHRKKESADVRTIVGSSFPGDLLLGNTYAEQYNYRVLMDIILYAERNTILIMRQMGHLYDNLYDLFNQNFSVAGRRKFCRIFLGALYHPQCFVHEEFYCVVLINKQDVDKCDPPLLNRFEKHVIDWHSLVQPRHWSMTSALLSWIDTLIPTNLGKYFPLRQHLFVTYSHDYLCTLIIEAFDCLHINVDNDETEIENSKVLNFCKKTLLRTSTFDLPIILALNSTNNDIIDQYYNLREHFSFNQLIEEAFKNNTLNNRIIYTYTQLYHEIKLPCSDVEEVKLGNLKTEHELISYVKNHYKSEHFSTRLLLIRVDYHGEHQHILSLKHVLFNEHVIRSNRGIWIIFHLQRNMLNQVTNNVLFDNWPVDMIDDLNSHEYIPRKLLQNPSYLELISHSLFSLSDCLFDELVDRCLTKFRYSTFYTDDEKRINFRRNQIMNILIKQYDNTIDENNLHLRSIVQHNLIEIIQTISIPNKTRFIDWRLDLLTNAATIAASRSTLDAIQATIALFYDTYFLLLLGHLEKYSFIDSYIFLINNINIEYRINLNQLWMKCLIKTLETIDTSVMNLDTIPIDLVFDLRLPCAAAEYEIIKQIREKIGDNHQNNFDDEFEERERRAIRQLRAKSIYGTDFIDYIFENQSLFNHYYHDQIAMHLRDTNIQLSTDFVFTLFIDNNKKPIDQVKSLLTDNVETTIILRLFEIGTQLVKQNDLIDILKCQIIEFNNLTIEKRPYYTLIWKNDNLYQIPPYETSIDDELVFECKGNPLIETSLMNLIELLLSSTIIQEVTNIEQLTINFSLIVRGIRDLPSYEILNLEKLRCFLSLIRCLTTLIPEKALTILQHECIKGFNGKFSSSQSIHDFIINLSNTIRKENSLENESLIHHTLDKLEMGFFKDWMVENSDSYDDILKLLDESRNNLWHYSAKNLTYIDRKLNLFSTIKTTNGQLPIDDKYMKLDDIFRQSTNSTRKTEHLFANRFHLNLMMDVTGDQIEIMLTKHFIHFKENFQEIQYVSSENPARHIALLSWIKYYCQMYAFALNNDSRENIIGEINDFLSTNESPFCSTIKLFITKQLLQLSNLTLRQLRQRFINRNVHWIKSILEPSQDTHQNLNLPTLLFESKDEFERVSKILSQTTDQNELRRLIQECVNRPETTYSFFLYFIHYYSCFYTFNTPIDNHWKDLFENELSTDLIKVFEPIGQQLLISLCSNFTVNSYFRLLPQLSIANIHCRLLALNIIVLFLSFKMNQQISLLGSLLFDRNRKMPTNYSQHLKKSCLPGLITSDRIVKQMIDVRTQVQDRLNRGLIYKSGKFIFQCSRDCLWTFYFENCGVPNDRRNCPLCEKPIGAVRYGILIEREPPQIRRSIEDGFQFINKYIIESNKMNRFGYHNLEAAELSAVDEKPDHLILPITFRFIHLLTHTILLFLSDREYLSDNDLNIQNCKQHFRNHIEKDIELLSRHLPNPDDCYIWMYKLLNHFINATFFVDGILDNNEKIIQIEQVIEQKLILTHLESVTDEINQYKVAYAEFVRECDTTPLLQDFVNELCKNEEFYPNLSFFNVTKFHTTDPLNEFIVKMGSLPHGDRMYPMTKFILKRLDDYTNIRYLYPIVIFSNYLIEKFNHRIRRIDAACMKLSYYLENDNDHIMLKQLYEHFLHAWYSLTIKEFRFNCITLKLERIENRLNFAKETSIAALLLNTSRDESSLLLAACMKTIAELQNELVNYFHNAVAHSGTLENRKHVNLQAIHPEHVFWLDRCDLSQKLIDDSAVINYEYGKSKDMIYDYEEVEIYLRDMVSRLPLIDTEKFHFLNYQFELYSENTSLINDVRARVKQVRLIDTERIHLFNLISRMNHDDILHYLGSLDYIFTYLRNCVMDENNDHYGPTMSIQNFVELYIPSHTCLKDNILRKPPFSTVQLCYLIDLYEMLEEFAFDRILRQYLNKNLCPEAFTSEERLRVINQFGRATYEKETIATTLSSIDCWIGMLRRLMVRVLNANVALDVPLQLYLERTDLWSDRVSITLWHSFIGGPVAFKTLPRQQFGLLQSKLFPIYFSLQSILSGICLITTSNRNARVIFLIGALGGLINLTIVGRWTAKIMNERHKVEREEGKQYNDPDISDRLKALNKQFGIAHGCSSVINMAVVLSLLVYPFISSQIIV</sequence>
<comment type="subcellular location">
    <subcellularLocation>
        <location evidence="1">Membrane</location>
    </subcellularLocation>
</comment>
<dbReference type="GO" id="GO:0016020">
    <property type="term" value="C:membrane"/>
    <property type="evidence" value="ECO:0007669"/>
    <property type="project" value="UniProtKB-SubCell"/>
</dbReference>
<dbReference type="EMBL" id="CAJNOH010000530">
    <property type="protein sequence ID" value="CAF1067645.1"/>
    <property type="molecule type" value="Genomic_DNA"/>
</dbReference>
<comment type="caution">
    <text evidence="8">The sequence shown here is derived from an EMBL/GenBank/DDBJ whole genome shotgun (WGS) entry which is preliminary data.</text>
</comment>
<evidence type="ECO:0000313" key="8">
    <source>
        <dbReference type="EMBL" id="CAF1246892.1"/>
    </source>
</evidence>
<evidence type="ECO:0000313" key="7">
    <source>
        <dbReference type="EMBL" id="CAF1067645.1"/>
    </source>
</evidence>
<dbReference type="InterPro" id="IPR031248">
    <property type="entry name" value="RNF213"/>
</dbReference>
<evidence type="ECO:0000256" key="2">
    <source>
        <dbReference type="ARBA" id="ARBA00022692"/>
    </source>
</evidence>
<keyword evidence="3 5" id="KW-1133">Transmembrane helix</keyword>
<dbReference type="PANTHER" id="PTHR22605">
    <property type="entry name" value="RZ-TYPE DOMAIN-CONTAINING PROTEIN"/>
    <property type="match status" value="1"/>
</dbReference>
<proteinExistence type="predicted"/>